<evidence type="ECO:0000313" key="2">
    <source>
        <dbReference type="EMBL" id="MEW9266680.1"/>
    </source>
</evidence>
<dbReference type="Proteomes" id="UP001555826">
    <property type="component" value="Unassembled WGS sequence"/>
</dbReference>
<name>A0ABV3PAZ7_9ACTN</name>
<evidence type="ECO:0000313" key="3">
    <source>
        <dbReference type="Proteomes" id="UP001555826"/>
    </source>
</evidence>
<dbReference type="EMBL" id="JBFNQN010000013">
    <property type="protein sequence ID" value="MEW9266680.1"/>
    <property type="molecule type" value="Genomic_DNA"/>
</dbReference>
<dbReference type="Gene3D" id="3.30.70.60">
    <property type="match status" value="1"/>
</dbReference>
<dbReference type="RefSeq" id="WP_367639822.1">
    <property type="nucleotide sequence ID" value="NZ_JBFNQN010000013.1"/>
</dbReference>
<keyword evidence="1" id="KW-0472">Membrane</keyword>
<dbReference type="InterPro" id="IPR007445">
    <property type="entry name" value="PilO"/>
</dbReference>
<evidence type="ECO:0000256" key="1">
    <source>
        <dbReference type="SAM" id="Phobius"/>
    </source>
</evidence>
<accession>A0ABV3PAZ7</accession>
<keyword evidence="1" id="KW-0812">Transmembrane</keyword>
<gene>
    <name evidence="2" type="primary">pilO</name>
    <name evidence="2" type="ORF">AB1207_18170</name>
</gene>
<proteinExistence type="predicted"/>
<keyword evidence="1" id="KW-1133">Transmembrane helix</keyword>
<comment type="caution">
    <text evidence="2">The sequence shown here is derived from an EMBL/GenBank/DDBJ whole genome shotgun (WGS) entry which is preliminary data.</text>
</comment>
<reference evidence="2 3" key="1">
    <citation type="submission" date="2024-07" db="EMBL/GenBank/DDBJ databases">
        <authorList>
            <person name="Thanompreechachai J."/>
            <person name="Duangmal K."/>
        </authorList>
    </citation>
    <scope>NUCLEOTIDE SEQUENCE [LARGE SCALE GENOMIC DNA]</scope>
    <source>
        <strain evidence="2 3">KCTC 19886</strain>
    </source>
</reference>
<protein>
    <submittedName>
        <fullName evidence="2">Type 4a pilus biogenesis protein PilO</fullName>
    </submittedName>
</protein>
<organism evidence="2 3">
    <name type="scientific">Kineococcus endophyticus</name>
    <dbReference type="NCBI Taxonomy" id="1181883"/>
    <lineage>
        <taxon>Bacteria</taxon>
        <taxon>Bacillati</taxon>
        <taxon>Actinomycetota</taxon>
        <taxon>Actinomycetes</taxon>
        <taxon>Kineosporiales</taxon>
        <taxon>Kineosporiaceae</taxon>
        <taxon>Kineococcus</taxon>
    </lineage>
</organism>
<keyword evidence="3" id="KW-1185">Reference proteome</keyword>
<sequence length="213" mass="21820">MSTPVSDTRPRTALWIGGAGALALLAIIASYFLFIGPQRAQASDLATERVAAQEKNAQIVAETDRLKTQFATLGERKAELAALLAKFPAEADVPALMTQLSAYSSASGVTITELTTGTPALHAGTSGAEQASGLTIVDVPVTLTIAGSFSGTELFLKNVQADMQRYFTVTSVTATTGSEIAGGSVSTQVEGVVYVVRDPAATTTTASTGGTTS</sequence>
<feature type="transmembrane region" description="Helical" evidence="1">
    <location>
        <begin position="12"/>
        <end position="34"/>
    </location>
</feature>
<dbReference type="InterPro" id="IPR014717">
    <property type="entry name" value="Transl_elong_EF1B/ribsomal_bS6"/>
</dbReference>
<dbReference type="Pfam" id="PF04350">
    <property type="entry name" value="PilO"/>
    <property type="match status" value="1"/>
</dbReference>